<organism evidence="1 2">
    <name type="scientific">Photobacterium toruni</name>
    <dbReference type="NCBI Taxonomy" id="1935446"/>
    <lineage>
        <taxon>Bacteria</taxon>
        <taxon>Pseudomonadati</taxon>
        <taxon>Pseudomonadota</taxon>
        <taxon>Gammaproteobacteria</taxon>
        <taxon>Vibrionales</taxon>
        <taxon>Vibrionaceae</taxon>
        <taxon>Photobacterium</taxon>
    </lineage>
</organism>
<accession>A0A1T4V0T1</accession>
<gene>
    <name evidence="1" type="ORF">CZ814_03983</name>
</gene>
<dbReference type="OrthoDB" id="9863400at2"/>
<dbReference type="RefSeq" id="WP_080176590.1">
    <property type="nucleotide sequence ID" value="NZ_AP024856.1"/>
</dbReference>
<evidence type="ECO:0000313" key="2">
    <source>
        <dbReference type="Proteomes" id="UP000191116"/>
    </source>
</evidence>
<proteinExistence type="predicted"/>
<protein>
    <submittedName>
        <fullName evidence="1">Uncharacterized protein</fullName>
    </submittedName>
</protein>
<sequence length="206" mass="23753">MNIAIIDRTIFGKTLQLALEAGKHNNVYVYDNARNEEFLAHANGFDMVIVHLDALPIIDTFRVMKTFTKSNIMCDIIFITKYTQKPHMTEMCAYVGHSKLLSMYTDDYDYECLFDVIEQYTASHQPPLKMSRVAAQVTIRSGMQKLLKMNDKEISILADLSRNVSVNKTMKKYKIGSDKVHEILSTFESFIGSPIRKYRHLFHILS</sequence>
<evidence type="ECO:0000313" key="1">
    <source>
        <dbReference type="EMBL" id="SKA58559.1"/>
    </source>
</evidence>
<dbReference type="AlphaFoldDB" id="A0A1T4V0T1"/>
<reference evidence="1 2" key="1">
    <citation type="submission" date="2017-02" db="EMBL/GenBank/DDBJ databases">
        <authorList>
            <person name="Peterson S.W."/>
        </authorList>
    </citation>
    <scope>NUCLEOTIDE SEQUENCE [LARGE SCALE GENOMIC DNA]</scope>
    <source>
        <strain evidence="1 2">CECT 9189</strain>
    </source>
</reference>
<name>A0A1T4V0T1_9GAMM</name>
<dbReference type="EMBL" id="FUWP01000056">
    <property type="protein sequence ID" value="SKA58559.1"/>
    <property type="molecule type" value="Genomic_DNA"/>
</dbReference>
<dbReference type="Proteomes" id="UP000191116">
    <property type="component" value="Unassembled WGS sequence"/>
</dbReference>